<dbReference type="EMBL" id="SOAU01000001">
    <property type="protein sequence ID" value="TDT14786.1"/>
    <property type="molecule type" value="Genomic_DNA"/>
</dbReference>
<evidence type="ECO:0000313" key="1">
    <source>
        <dbReference type="EMBL" id="TDT14786.1"/>
    </source>
</evidence>
<gene>
    <name evidence="1" type="ORF">BDK89_0342</name>
</gene>
<proteinExistence type="predicted"/>
<name>A0A4R7HX64_9ACTN</name>
<dbReference type="Proteomes" id="UP000294558">
    <property type="component" value="Unassembled WGS sequence"/>
</dbReference>
<keyword evidence="2" id="KW-1185">Reference proteome</keyword>
<comment type="caution">
    <text evidence="1">The sequence shown here is derived from an EMBL/GenBank/DDBJ whole genome shotgun (WGS) entry which is preliminary data.</text>
</comment>
<dbReference type="AlphaFoldDB" id="A0A4R7HX64"/>
<accession>A0A4R7HX64</accession>
<protein>
    <submittedName>
        <fullName evidence="1">Uncharacterized protein</fullName>
    </submittedName>
</protein>
<sequence>MTELANQMVMARDSDQLDLIDDCIDTVPAIYDGTAPNCWTTCPPAERTFHLDVARNDQLTNIQDDVWWRTTLPVTYVTDDGIIDVTEYWSIRQVDDRFTVDEFEIQTPIMQRQSATDILTVYFAHIDNENWAQAADLLTQASSAPFGDRLDLQQLGANSYDQGDIADALARWCADGCDTTPPSAAELTFTGGYELTRNAQTIRVTWYEGAYGIYGPPLR</sequence>
<organism evidence="1 2">
    <name type="scientific">Ilumatobacter fluminis</name>
    <dbReference type="NCBI Taxonomy" id="467091"/>
    <lineage>
        <taxon>Bacteria</taxon>
        <taxon>Bacillati</taxon>
        <taxon>Actinomycetota</taxon>
        <taxon>Acidimicrobiia</taxon>
        <taxon>Acidimicrobiales</taxon>
        <taxon>Ilumatobacteraceae</taxon>
        <taxon>Ilumatobacter</taxon>
    </lineage>
</organism>
<evidence type="ECO:0000313" key="2">
    <source>
        <dbReference type="Proteomes" id="UP000294558"/>
    </source>
</evidence>
<reference evidence="1 2" key="1">
    <citation type="submission" date="2019-03" db="EMBL/GenBank/DDBJ databases">
        <title>Sequencing the genomes of 1000 actinobacteria strains.</title>
        <authorList>
            <person name="Klenk H.-P."/>
        </authorList>
    </citation>
    <scope>NUCLEOTIDE SEQUENCE [LARGE SCALE GENOMIC DNA]</scope>
    <source>
        <strain evidence="1 2">DSM 18936</strain>
    </source>
</reference>